<dbReference type="PANTHER" id="PTHR34047">
    <property type="entry name" value="NUCLEAR INTRON MATURASE 1, MITOCHONDRIAL-RELATED"/>
    <property type="match status" value="1"/>
</dbReference>
<dbReference type="CDD" id="cd01651">
    <property type="entry name" value="RT_G2_intron"/>
    <property type="match status" value="1"/>
</dbReference>
<accession>A0ABR6YZS6</accession>
<dbReference type="GO" id="GO:0003964">
    <property type="term" value="F:RNA-directed DNA polymerase activity"/>
    <property type="evidence" value="ECO:0007669"/>
    <property type="project" value="UniProtKB-KW"/>
</dbReference>
<sequence length="423" mass="49159">MKKWYSLIDKIYRKENLELAFRKVKRNHGAPGIDGETVLDFNEALETNIEFLHENEKLKTNTYEPDPVRRVEIEKPDGGIRLLGVPTVKDRVVQQAIVNIIEPIYEPTFHPSSYGYRPNHSPQQAVAKAERFMNRYGLTEVVDMDLSKCFDTLDHEILMRAVAERISDGKVLGLLRKFLKSGVMQSDRFIETEVGSCQGGVISPLLSNIYLNQFDQKMKGKGLRIVRYADDILIFAKDKQTAGNYKAYATKVLEQELKLKVNETKTRLTSVREGVTFLGFVIYAKYLVINPKRIKRFKDKIRNITRRNAGRPLEKVIKELNPVLRGWLNYYRIANIKSLITEMMSWIRRRLRMIKMKQWKTYKAMHKAMRKQGIKGSGEKMAVTKWKNSNVHVIHMLLSNQYFEDLGLIDLGQYKVGLLSNYY</sequence>
<dbReference type="InterPro" id="IPR000477">
    <property type="entry name" value="RT_dom"/>
</dbReference>
<keyword evidence="3" id="KW-1185">Reference proteome</keyword>
<evidence type="ECO:0000313" key="3">
    <source>
        <dbReference type="Proteomes" id="UP000622405"/>
    </source>
</evidence>
<organism evidence="2 3">
    <name type="scientific">Acetobacterium malicum</name>
    <dbReference type="NCBI Taxonomy" id="52692"/>
    <lineage>
        <taxon>Bacteria</taxon>
        <taxon>Bacillati</taxon>
        <taxon>Bacillota</taxon>
        <taxon>Clostridia</taxon>
        <taxon>Eubacteriales</taxon>
        <taxon>Eubacteriaceae</taxon>
        <taxon>Acetobacterium</taxon>
    </lineage>
</organism>
<dbReference type="Gene3D" id="3.30.70.270">
    <property type="match status" value="1"/>
</dbReference>
<feature type="domain" description="Reverse transcriptase" evidence="1">
    <location>
        <begin position="54"/>
        <end position="282"/>
    </location>
</feature>
<evidence type="ECO:0000313" key="2">
    <source>
        <dbReference type="EMBL" id="MBC3900732.1"/>
    </source>
</evidence>
<proteinExistence type="predicted"/>
<protein>
    <submittedName>
        <fullName evidence="2">Group II intron reverse transcriptase/maturase</fullName>
        <ecNumber evidence="2">2.7.7.49</ecNumber>
    </submittedName>
</protein>
<dbReference type="InterPro" id="IPR051083">
    <property type="entry name" value="GrpII_Intron_Splice-Mob/Def"/>
</dbReference>
<keyword evidence="2" id="KW-0695">RNA-directed DNA polymerase</keyword>
<dbReference type="NCBIfam" id="TIGR04416">
    <property type="entry name" value="group_II_RT_mat"/>
    <property type="match status" value="1"/>
</dbReference>
<dbReference type="InterPro" id="IPR043502">
    <property type="entry name" value="DNA/RNA_pol_sf"/>
</dbReference>
<dbReference type="EC" id="2.7.7.49" evidence="2"/>
<dbReference type="InterPro" id="IPR043128">
    <property type="entry name" value="Rev_trsase/Diguanyl_cyclase"/>
</dbReference>
<dbReference type="PANTHER" id="PTHR34047:SF8">
    <property type="entry name" value="PROTEIN YKFC"/>
    <property type="match status" value="1"/>
</dbReference>
<dbReference type="Pfam" id="PF08388">
    <property type="entry name" value="GIIM"/>
    <property type="match status" value="1"/>
</dbReference>
<dbReference type="Proteomes" id="UP000622405">
    <property type="component" value="Unassembled WGS sequence"/>
</dbReference>
<dbReference type="InterPro" id="IPR030931">
    <property type="entry name" value="Group_II_RT_mat"/>
</dbReference>
<name>A0ABR6YZS6_9FIRM</name>
<reference evidence="2 3" key="1">
    <citation type="journal article" date="2020" name="mSystems">
        <title>Defining Genomic and Predicted Metabolic Features of the Acetobacterium Genus.</title>
        <authorList>
            <person name="Ross D.E."/>
            <person name="Marshall C.W."/>
            <person name="Gulliver D."/>
            <person name="May H.D."/>
            <person name="Norman R.S."/>
        </authorList>
    </citation>
    <scope>NUCLEOTIDE SEQUENCE [LARGE SCALE GENOMIC DNA]</scope>
    <source>
        <strain evidence="2 3">DSM 4132</strain>
    </source>
</reference>
<gene>
    <name evidence="2" type="primary">ltrA</name>
    <name evidence="2" type="ORF">GH811_14015</name>
</gene>
<keyword evidence="2" id="KW-0548">Nucleotidyltransferase</keyword>
<dbReference type="Pfam" id="PF00078">
    <property type="entry name" value="RVT_1"/>
    <property type="match status" value="1"/>
</dbReference>
<dbReference type="InterPro" id="IPR013597">
    <property type="entry name" value="Mat_intron_G2"/>
</dbReference>
<dbReference type="PROSITE" id="PS50878">
    <property type="entry name" value="RT_POL"/>
    <property type="match status" value="1"/>
</dbReference>
<dbReference type="EMBL" id="WJBE01000015">
    <property type="protein sequence ID" value="MBC3900732.1"/>
    <property type="molecule type" value="Genomic_DNA"/>
</dbReference>
<dbReference type="SUPFAM" id="SSF56672">
    <property type="entry name" value="DNA/RNA polymerases"/>
    <property type="match status" value="1"/>
</dbReference>
<keyword evidence="2" id="KW-0808">Transferase</keyword>
<evidence type="ECO:0000259" key="1">
    <source>
        <dbReference type="PROSITE" id="PS50878"/>
    </source>
</evidence>
<comment type="caution">
    <text evidence="2">The sequence shown here is derived from an EMBL/GenBank/DDBJ whole genome shotgun (WGS) entry which is preliminary data.</text>
</comment>